<reference evidence="1" key="1">
    <citation type="submission" date="2021-08" db="EMBL/GenBank/DDBJ databases">
        <title>The first chromosome-level gecko genome reveals the dynamic sex chromosomes of Neotropical dwarf geckos (Sphaerodactylidae: Sphaerodactylus).</title>
        <authorList>
            <person name="Pinto B.J."/>
            <person name="Keating S.E."/>
            <person name="Gamble T."/>
        </authorList>
    </citation>
    <scope>NUCLEOTIDE SEQUENCE</scope>
    <source>
        <strain evidence="1">TG3544</strain>
    </source>
</reference>
<keyword evidence="2" id="KW-1185">Reference proteome</keyword>
<evidence type="ECO:0000313" key="2">
    <source>
        <dbReference type="Proteomes" id="UP000827872"/>
    </source>
</evidence>
<organism evidence="1 2">
    <name type="scientific">Sphaerodactylus townsendi</name>
    <dbReference type="NCBI Taxonomy" id="933632"/>
    <lineage>
        <taxon>Eukaryota</taxon>
        <taxon>Metazoa</taxon>
        <taxon>Chordata</taxon>
        <taxon>Craniata</taxon>
        <taxon>Vertebrata</taxon>
        <taxon>Euteleostomi</taxon>
        <taxon>Lepidosauria</taxon>
        <taxon>Squamata</taxon>
        <taxon>Bifurcata</taxon>
        <taxon>Gekkota</taxon>
        <taxon>Sphaerodactylidae</taxon>
        <taxon>Sphaerodactylus</taxon>
    </lineage>
</organism>
<accession>A0ACB8E898</accession>
<name>A0ACB8E898_9SAUR</name>
<protein>
    <submittedName>
        <fullName evidence="1">Uncharacterized protein</fullName>
    </submittedName>
</protein>
<gene>
    <name evidence="1" type="ORF">K3G42_018022</name>
</gene>
<dbReference type="Proteomes" id="UP000827872">
    <property type="component" value="Linkage Group LG10"/>
</dbReference>
<sequence length="314" mass="34567">MTARGHRRTAIECRTKTKAMRYEFKRVQQHNRGTGNERATCPYFDELQRILRVDVSVQHGRVARSYTLKAPQRGRGAERRHTRPTVQQPTSTPCESFTSKTLQPGKTHELMAERTEVLRRMADLRLQQQGKRGQRRGAAGPTSTTVLTHSQLKELPRPPSPELFTCSKPLERAAPTPPVHGKRGQRRGPAGPTAATVLTHSQLKELARPPSPELLTCSKPLERAAPTPPVHGKRGQRRGPAGPTAATVLTHSQLKELARPPSPELLTCSQSLEWAAPAPPVRGKRGQRRAAAGPTPSTAPSRSQLEGACWTLFP</sequence>
<comment type="caution">
    <text evidence="1">The sequence shown here is derived from an EMBL/GenBank/DDBJ whole genome shotgun (WGS) entry which is preliminary data.</text>
</comment>
<proteinExistence type="predicted"/>
<evidence type="ECO:0000313" key="1">
    <source>
        <dbReference type="EMBL" id="KAH7988528.1"/>
    </source>
</evidence>
<dbReference type="EMBL" id="CM037623">
    <property type="protein sequence ID" value="KAH7988528.1"/>
    <property type="molecule type" value="Genomic_DNA"/>
</dbReference>